<accession>A0ABQ7GG53</accession>
<dbReference type="Proteomes" id="UP000815325">
    <property type="component" value="Unassembled WGS sequence"/>
</dbReference>
<feature type="region of interest" description="Disordered" evidence="1">
    <location>
        <begin position="229"/>
        <end position="299"/>
    </location>
</feature>
<sequence length="554" mass="59292">MLVHAWDKSRVFHSRHSLTHSLSLTSCYLSLLPLHFAGTQPTYCCLPLPHELLPAFARLAVSRLDWRPFFPVTLQPYLPLLRALLPAFALRAFASRTPTCLCLICLCFTYCCIQPTPSALPTLTPQPQTSSIPSPSQSRLALGPRWGATEGGRDSLGWVRGLARHGERSPLYQTGVEEMGSLEGAVPEGPRRNVLPSLRTDRREDVGLLSQWLEGMVAQLSSHDARRVAGLAASTPAPPPPPNALPHPTAATLQQQALSRPTTPGTDNRGGRESPGGPPLSRPGSAGREAAPAPQGPSSALELADGVLHVYDVAMEELKMQVSSECRERGVLMGILWEQVKGVLELRAGLEAESRLGAMQLLRSAVRAQASSVTDSYFSIRNEAHACAALNGSCIRISAARHLSVTNEAHASPGPLRDAAASGSLQLVVCPSPTRPMQAQALSEMQLYPDLCSLSLSITNEAHACAALSRSCIQGFAACNLPAPMRPKQAQAQSHGYIQISAAFHLSVINGAHACAALSRSCIRNSAQLVSVLHQRGPCMRSSESQLHPELCSL</sequence>
<protein>
    <submittedName>
        <fullName evidence="2">Uncharacterized protein</fullName>
    </submittedName>
</protein>
<dbReference type="EMBL" id="MU069802">
    <property type="protein sequence ID" value="KAF5833582.1"/>
    <property type="molecule type" value="Genomic_DNA"/>
</dbReference>
<evidence type="ECO:0000256" key="1">
    <source>
        <dbReference type="SAM" id="MobiDB-lite"/>
    </source>
</evidence>
<keyword evidence="3" id="KW-1185">Reference proteome</keyword>
<feature type="compositionally biased region" description="Low complexity" evidence="1">
    <location>
        <begin position="123"/>
        <end position="138"/>
    </location>
</feature>
<comment type="caution">
    <text evidence="2">The sequence shown here is derived from an EMBL/GenBank/DDBJ whole genome shotgun (WGS) entry which is preliminary data.</text>
</comment>
<reference evidence="2" key="1">
    <citation type="submission" date="2017-08" db="EMBL/GenBank/DDBJ databases">
        <authorList>
            <person name="Polle J.E."/>
            <person name="Barry K."/>
            <person name="Cushman J."/>
            <person name="Schmutz J."/>
            <person name="Tran D."/>
            <person name="Hathwaick L.T."/>
            <person name="Yim W.C."/>
            <person name="Jenkins J."/>
            <person name="Mckie-Krisberg Z.M."/>
            <person name="Prochnik S."/>
            <person name="Lindquist E."/>
            <person name="Dockter R.B."/>
            <person name="Adam C."/>
            <person name="Molina H."/>
            <person name="Bunkerborg J."/>
            <person name="Jin E."/>
            <person name="Buchheim M."/>
            <person name="Magnuson J."/>
        </authorList>
    </citation>
    <scope>NUCLEOTIDE SEQUENCE</scope>
    <source>
        <strain evidence="2">CCAP 19/18</strain>
    </source>
</reference>
<proteinExistence type="predicted"/>
<feature type="compositionally biased region" description="Pro residues" evidence="1">
    <location>
        <begin position="236"/>
        <end position="245"/>
    </location>
</feature>
<evidence type="ECO:0000313" key="2">
    <source>
        <dbReference type="EMBL" id="KAF5833582.1"/>
    </source>
</evidence>
<name>A0ABQ7GG53_DUNSA</name>
<gene>
    <name evidence="2" type="ORF">DUNSADRAFT_10034</name>
</gene>
<organism evidence="2 3">
    <name type="scientific">Dunaliella salina</name>
    <name type="common">Green alga</name>
    <name type="synonym">Protococcus salinus</name>
    <dbReference type="NCBI Taxonomy" id="3046"/>
    <lineage>
        <taxon>Eukaryota</taxon>
        <taxon>Viridiplantae</taxon>
        <taxon>Chlorophyta</taxon>
        <taxon>core chlorophytes</taxon>
        <taxon>Chlorophyceae</taxon>
        <taxon>CS clade</taxon>
        <taxon>Chlamydomonadales</taxon>
        <taxon>Dunaliellaceae</taxon>
        <taxon>Dunaliella</taxon>
    </lineage>
</organism>
<evidence type="ECO:0000313" key="3">
    <source>
        <dbReference type="Proteomes" id="UP000815325"/>
    </source>
</evidence>
<feature type="region of interest" description="Disordered" evidence="1">
    <location>
        <begin position="123"/>
        <end position="145"/>
    </location>
</feature>
<feature type="compositionally biased region" description="Polar residues" evidence="1">
    <location>
        <begin position="254"/>
        <end position="266"/>
    </location>
</feature>